<protein>
    <recommendedName>
        <fullName evidence="3">Polyketide cyclase / dehydrase and lipid transport</fullName>
    </recommendedName>
</protein>
<dbReference type="Proteomes" id="UP001500200">
    <property type="component" value="Unassembled WGS sequence"/>
</dbReference>
<organism evidence="1 2">
    <name type="scientific">Arthrobacter gyeryongensis</name>
    <dbReference type="NCBI Taxonomy" id="1650592"/>
    <lineage>
        <taxon>Bacteria</taxon>
        <taxon>Bacillati</taxon>
        <taxon>Actinomycetota</taxon>
        <taxon>Actinomycetes</taxon>
        <taxon>Micrococcales</taxon>
        <taxon>Micrococcaceae</taxon>
        <taxon>Arthrobacter</taxon>
    </lineage>
</organism>
<dbReference type="SUPFAM" id="SSF55961">
    <property type="entry name" value="Bet v1-like"/>
    <property type="match status" value="1"/>
</dbReference>
<sequence length="161" mass="17870">MHYVSAETSIGAARQQIWDFIKPPENSVLLDPRVVRGFPAPGHEGVGEVRVFISVHDGVEHVSALEDVHEIPGELAITRSFGAMDPAARGRDFLKVTDDGGTIPEHGLHFTLPGDSDQFQYYERHRGYCQQYVERVKSLMERIQANKPEPSSDSGITPSET</sequence>
<dbReference type="EMBL" id="BAABKK010000038">
    <property type="protein sequence ID" value="GAA5202010.1"/>
    <property type="molecule type" value="Genomic_DNA"/>
</dbReference>
<accession>A0ABP9SWJ4</accession>
<gene>
    <name evidence="1" type="ORF">GCM10023346_47790</name>
</gene>
<comment type="caution">
    <text evidence="1">The sequence shown here is derived from an EMBL/GenBank/DDBJ whole genome shotgun (WGS) entry which is preliminary data.</text>
</comment>
<evidence type="ECO:0000313" key="1">
    <source>
        <dbReference type="EMBL" id="GAA5202010.1"/>
    </source>
</evidence>
<reference evidence="2" key="1">
    <citation type="journal article" date="2019" name="Int. J. Syst. Evol. Microbiol.">
        <title>The Global Catalogue of Microorganisms (GCM) 10K type strain sequencing project: providing services to taxonomists for standard genome sequencing and annotation.</title>
        <authorList>
            <consortium name="The Broad Institute Genomics Platform"/>
            <consortium name="The Broad Institute Genome Sequencing Center for Infectious Disease"/>
            <person name="Wu L."/>
            <person name="Ma J."/>
        </authorList>
    </citation>
    <scope>NUCLEOTIDE SEQUENCE [LARGE SCALE GENOMIC DNA]</scope>
    <source>
        <strain evidence="2">JCM 18514</strain>
    </source>
</reference>
<keyword evidence="2" id="KW-1185">Reference proteome</keyword>
<name>A0ABP9SWJ4_9MICC</name>
<proteinExistence type="predicted"/>
<evidence type="ECO:0008006" key="3">
    <source>
        <dbReference type="Google" id="ProtNLM"/>
    </source>
</evidence>
<evidence type="ECO:0000313" key="2">
    <source>
        <dbReference type="Proteomes" id="UP001500200"/>
    </source>
</evidence>